<feature type="signal peptide" evidence="1">
    <location>
        <begin position="1"/>
        <end position="21"/>
    </location>
</feature>
<dbReference type="PROSITE" id="PS51257">
    <property type="entry name" value="PROKAR_LIPOPROTEIN"/>
    <property type="match status" value="1"/>
</dbReference>
<organism evidence="2 3">
    <name type="scientific">Actinoplanes oblitus</name>
    <dbReference type="NCBI Taxonomy" id="3040509"/>
    <lineage>
        <taxon>Bacteria</taxon>
        <taxon>Bacillati</taxon>
        <taxon>Actinomycetota</taxon>
        <taxon>Actinomycetes</taxon>
        <taxon>Micromonosporales</taxon>
        <taxon>Micromonosporaceae</taxon>
        <taxon>Actinoplanes</taxon>
    </lineage>
</organism>
<feature type="chain" id="PRO_5046684014" evidence="1">
    <location>
        <begin position="22"/>
        <end position="299"/>
    </location>
</feature>
<dbReference type="RefSeq" id="WP_284921527.1">
    <property type="nucleotide sequence ID" value="NZ_CP126980.1"/>
</dbReference>
<sequence>MTPGRGLLLCCLAVGATATLAACSSAAPAASPAASYDKVIAQVYGTPAQRRAADARAWWTSRLAAVECMRRAGHVYGIVGYNPPSDREHVIPGDLLAFAPAGQDLDVADQLVRAADARLVLDSEGRSVANDNGSTDVDRVAAARRCESEVAVAAGPRVPDGQQALAAQLVDRLRHVQDATAPTLAADYGRCMAAADIPAADLATLRTRVERAFPATLAAVEYDPTKLPGWAQAVAFEHRAAAADAGCREAAVTTVRAAAAPQLVEFARQHAAELDRVAAGWTWIEADARNAEYAAMPED</sequence>
<name>A0ABY8WQ91_9ACTN</name>
<reference evidence="2 3" key="1">
    <citation type="submission" date="2023-06" db="EMBL/GenBank/DDBJ databases">
        <authorList>
            <person name="Yushchuk O."/>
            <person name="Binda E."/>
            <person name="Ruckert-Reed C."/>
            <person name="Fedorenko V."/>
            <person name="Kalinowski J."/>
            <person name="Marinelli F."/>
        </authorList>
    </citation>
    <scope>NUCLEOTIDE SEQUENCE [LARGE SCALE GENOMIC DNA]</scope>
    <source>
        <strain evidence="2 3">NRRL 3884</strain>
    </source>
</reference>
<proteinExistence type="predicted"/>
<evidence type="ECO:0000313" key="3">
    <source>
        <dbReference type="Proteomes" id="UP001240150"/>
    </source>
</evidence>
<accession>A0ABY8WQ91</accession>
<evidence type="ECO:0000313" key="2">
    <source>
        <dbReference type="EMBL" id="WIN00062.1"/>
    </source>
</evidence>
<protein>
    <submittedName>
        <fullName evidence="2">Uncharacterized protein</fullName>
    </submittedName>
</protein>
<evidence type="ECO:0000256" key="1">
    <source>
        <dbReference type="SAM" id="SignalP"/>
    </source>
</evidence>
<keyword evidence="1" id="KW-0732">Signal</keyword>
<keyword evidence="3" id="KW-1185">Reference proteome</keyword>
<gene>
    <name evidence="2" type="ORF">ACTOB_003741</name>
</gene>
<dbReference type="Proteomes" id="UP001240150">
    <property type="component" value="Chromosome"/>
</dbReference>
<dbReference type="EMBL" id="CP126980">
    <property type="protein sequence ID" value="WIN00062.1"/>
    <property type="molecule type" value="Genomic_DNA"/>
</dbReference>